<keyword evidence="1" id="KW-0521">NADP</keyword>
<keyword evidence="2" id="KW-0560">Oxidoreductase</keyword>
<proteinExistence type="predicted"/>
<reference evidence="5" key="1">
    <citation type="submission" date="2016-02" db="EMBL/GenBank/DDBJ databases">
        <title>Draft genome sequence of Microdochium bolleyi, a fungal endophyte of beachgrass.</title>
        <authorList>
            <consortium name="DOE Joint Genome Institute"/>
            <person name="David A.S."/>
            <person name="May G."/>
            <person name="Haridas S."/>
            <person name="Lim J."/>
            <person name="Wang M."/>
            <person name="Labutti K."/>
            <person name="Lipzen A."/>
            <person name="Barry K."/>
            <person name="Grigoriev I.V."/>
        </authorList>
    </citation>
    <scope>NUCLEOTIDE SEQUENCE [LARGE SCALE GENOMIC DNA]</scope>
    <source>
        <strain evidence="5">J235TASD1</strain>
    </source>
</reference>
<dbReference type="OrthoDB" id="9974981at2759"/>
<gene>
    <name evidence="4" type="ORF">Micbo1qcDRAFT_158530</name>
</gene>
<accession>A0A136J933</accession>
<dbReference type="PANTHER" id="PTHR47706">
    <property type="entry name" value="NMRA-LIKE FAMILY PROTEIN"/>
    <property type="match status" value="1"/>
</dbReference>
<dbReference type="PANTHER" id="PTHR47706:SF1">
    <property type="entry name" value="CIPA-LIKE, PUTATIVE (AFU_ORTHOLOGUE AFUA_1G12460)-RELATED"/>
    <property type="match status" value="1"/>
</dbReference>
<evidence type="ECO:0000313" key="4">
    <source>
        <dbReference type="EMBL" id="KXJ93683.1"/>
    </source>
</evidence>
<evidence type="ECO:0000256" key="1">
    <source>
        <dbReference type="ARBA" id="ARBA00022857"/>
    </source>
</evidence>
<evidence type="ECO:0000259" key="3">
    <source>
        <dbReference type="Pfam" id="PF05368"/>
    </source>
</evidence>
<sequence>MSSAPIKTVAITAATGALGSALFKKLSASGLFTVRVLSTTGSTSAFPAGTDVVKVDYTSVSSLTSALQGIDAVVSAAGNEGIPGQKVLIDAAIAAGVRRFLPSEFGSDLAVPKTKALPVFYFKVQTAEYLEAKVAELGPDSQFSYTYVYNSAFLDWGLAVGFLYDLRAQTPPPVWGTGDEPFSATTLASVGDAVVGVLSHPAETKNRAVYIRDIVLTQNKLITLVNELDLPGKEGWKQAKPASAAIEDVVGKAQKELAEGAAPGPGNMVPFLYPAIWNPEYNSGQWGKDNELLGVKGVSEADVKEIIRGVLAQ</sequence>
<protein>
    <submittedName>
        <fullName evidence="4">Isoflavone reductase family protein-like protein CipA</fullName>
    </submittedName>
</protein>
<dbReference type="Pfam" id="PF05368">
    <property type="entry name" value="NmrA"/>
    <property type="match status" value="1"/>
</dbReference>
<dbReference type="Proteomes" id="UP000070501">
    <property type="component" value="Unassembled WGS sequence"/>
</dbReference>
<dbReference type="InterPro" id="IPR008030">
    <property type="entry name" value="NmrA-like"/>
</dbReference>
<dbReference type="AlphaFoldDB" id="A0A136J933"/>
<dbReference type="InterPro" id="IPR045312">
    <property type="entry name" value="PCBER-like"/>
</dbReference>
<dbReference type="EMBL" id="KQ964247">
    <property type="protein sequence ID" value="KXJ93683.1"/>
    <property type="molecule type" value="Genomic_DNA"/>
</dbReference>
<dbReference type="Gene3D" id="3.40.50.720">
    <property type="entry name" value="NAD(P)-binding Rossmann-like Domain"/>
    <property type="match status" value="1"/>
</dbReference>
<dbReference type="GO" id="GO:0016491">
    <property type="term" value="F:oxidoreductase activity"/>
    <property type="evidence" value="ECO:0007669"/>
    <property type="project" value="UniProtKB-KW"/>
</dbReference>
<dbReference type="InterPro" id="IPR036291">
    <property type="entry name" value="NAD(P)-bd_dom_sf"/>
</dbReference>
<feature type="domain" description="NmrA-like" evidence="3">
    <location>
        <begin position="7"/>
        <end position="225"/>
    </location>
</feature>
<organism evidence="4 5">
    <name type="scientific">Microdochium bolleyi</name>
    <dbReference type="NCBI Taxonomy" id="196109"/>
    <lineage>
        <taxon>Eukaryota</taxon>
        <taxon>Fungi</taxon>
        <taxon>Dikarya</taxon>
        <taxon>Ascomycota</taxon>
        <taxon>Pezizomycotina</taxon>
        <taxon>Sordariomycetes</taxon>
        <taxon>Xylariomycetidae</taxon>
        <taxon>Xylariales</taxon>
        <taxon>Microdochiaceae</taxon>
        <taxon>Microdochium</taxon>
    </lineage>
</organism>
<dbReference type="InterPro" id="IPR051609">
    <property type="entry name" value="NmrA/Isoflavone_reductase-like"/>
</dbReference>
<evidence type="ECO:0000256" key="2">
    <source>
        <dbReference type="ARBA" id="ARBA00023002"/>
    </source>
</evidence>
<evidence type="ECO:0000313" key="5">
    <source>
        <dbReference type="Proteomes" id="UP000070501"/>
    </source>
</evidence>
<name>A0A136J933_9PEZI</name>
<dbReference type="SUPFAM" id="SSF51735">
    <property type="entry name" value="NAD(P)-binding Rossmann-fold domains"/>
    <property type="match status" value="1"/>
</dbReference>
<dbReference type="InParanoid" id="A0A136J933"/>
<dbReference type="CDD" id="cd05259">
    <property type="entry name" value="PCBER_SDR_a"/>
    <property type="match status" value="1"/>
</dbReference>
<keyword evidence="5" id="KW-1185">Reference proteome</keyword>